<dbReference type="InterPro" id="IPR018108">
    <property type="entry name" value="MCP_transmembrane"/>
</dbReference>
<sequence>MKVTKPERMDRPRENRASYAGLAGGMTGCITRFVCQPLDVLKIRLQLQVEPVAASSEISKYRSIAQSVSCIYREEGLLAFWKGHNPAQVLSLVYGFSQFSCYERLNGVLRDVAVFKEHDRARNFFCGACSGSFAALTIMPLDVIRTRVISQDPGKGYKNAFQAFGMIYRLEGVRGLYRGIGPALLQIAPLTGGQFMFLNLFGGVVKRLEGLPETAPLPSTELFLCGGLAGLSTKLLVYPLDLTKKRLQIQGFSRNRTTFGRHFVCNHMVQCLYDVTRTEGLRGLYKGLSPSLLKAGLTSAFYFSIYDGLLRLFNSGFRKAI</sequence>
<evidence type="ECO:0000256" key="3">
    <source>
        <dbReference type="ARBA" id="ARBA00022448"/>
    </source>
</evidence>
<dbReference type="Proteomes" id="UP000002320">
    <property type="component" value="Unassembled WGS sequence"/>
</dbReference>
<dbReference type="eggNOG" id="KOG0752">
    <property type="taxonomic scope" value="Eukaryota"/>
</dbReference>
<keyword evidence="5" id="KW-0677">Repeat</keyword>
<dbReference type="GO" id="GO:0031966">
    <property type="term" value="C:mitochondrial membrane"/>
    <property type="evidence" value="ECO:0007669"/>
    <property type="project" value="UniProtKB-SubCell"/>
</dbReference>
<evidence type="ECO:0000313" key="17">
    <source>
        <dbReference type="Proteomes" id="UP000002320"/>
    </source>
</evidence>
<evidence type="ECO:0000313" key="16">
    <source>
        <dbReference type="EnsemblMetazoa" id="CPIJ004548-PA"/>
    </source>
</evidence>
<feature type="repeat" description="Solcar" evidence="13">
    <location>
        <begin position="217"/>
        <end position="312"/>
    </location>
</feature>
<evidence type="ECO:0000256" key="6">
    <source>
        <dbReference type="ARBA" id="ARBA00022989"/>
    </source>
</evidence>
<dbReference type="VEuPathDB" id="VectorBase:CQUJHB016642"/>
<evidence type="ECO:0000313" key="15">
    <source>
        <dbReference type="EMBL" id="EDS43323.1"/>
    </source>
</evidence>
<dbReference type="STRING" id="7176.B0WC78"/>
<comment type="function">
    <text evidence="9">Mitochondrial transporter mediating uptake of thiamine diphosphate into mitochondria. It is not clear if the antiporter activity is affected by the membrane potential or by the proton electrochemical gradient.</text>
</comment>
<dbReference type="HOGENOM" id="CLU_015166_10_3_1"/>
<evidence type="ECO:0000256" key="14">
    <source>
        <dbReference type="RuleBase" id="RU000488"/>
    </source>
</evidence>
<keyword evidence="6" id="KW-1133">Transmembrane helix</keyword>
<keyword evidence="17" id="KW-1185">Reference proteome</keyword>
<dbReference type="OrthoDB" id="18574at2759"/>
<comment type="similarity">
    <text evidence="2 14">Belongs to the mitochondrial carrier (TC 2.A.29) family.</text>
</comment>
<feature type="repeat" description="Solcar" evidence="13">
    <location>
        <begin position="15"/>
        <end position="108"/>
    </location>
</feature>
<dbReference type="Gene3D" id="1.50.40.10">
    <property type="entry name" value="Mitochondrial carrier domain"/>
    <property type="match status" value="1"/>
</dbReference>
<reference evidence="15" key="1">
    <citation type="submission" date="2007-03" db="EMBL/GenBank/DDBJ databases">
        <title>Annotation of Culex pipiens quinquefasciatus.</title>
        <authorList>
            <consortium name="The Broad Institute Genome Sequencing Platform"/>
            <person name="Atkinson P.W."/>
            <person name="Hemingway J."/>
            <person name="Christensen B.M."/>
            <person name="Higgs S."/>
            <person name="Kodira C."/>
            <person name="Hannick L."/>
            <person name="Megy K."/>
            <person name="O'Leary S."/>
            <person name="Pearson M."/>
            <person name="Haas B.J."/>
            <person name="Mauceli E."/>
            <person name="Wortman J.R."/>
            <person name="Lee N.H."/>
            <person name="Guigo R."/>
            <person name="Stanke M."/>
            <person name="Alvarado L."/>
            <person name="Amedeo P."/>
            <person name="Antoine C.H."/>
            <person name="Arensburger P."/>
            <person name="Bidwell S.L."/>
            <person name="Crawford M."/>
            <person name="Camaro F."/>
            <person name="Devon K."/>
            <person name="Engels R."/>
            <person name="Hammond M."/>
            <person name="Howarth C."/>
            <person name="Koehrsen M."/>
            <person name="Lawson D."/>
            <person name="Montgomery P."/>
            <person name="Nene V."/>
            <person name="Nusbaum C."/>
            <person name="Puiu D."/>
            <person name="Romero-Severson J."/>
            <person name="Severson D.W."/>
            <person name="Shumway M."/>
            <person name="Sisk P."/>
            <person name="Stolte C."/>
            <person name="Zeng Q."/>
            <person name="Eisenstadt E."/>
            <person name="Fraser-Liggett C."/>
            <person name="Strausberg R."/>
            <person name="Galagan J."/>
            <person name="Birren B."/>
            <person name="Collins F.H."/>
        </authorList>
    </citation>
    <scope>NUCLEOTIDE SEQUENCE [LARGE SCALE GENOMIC DNA]</scope>
    <source>
        <strain evidence="15">JHB</strain>
    </source>
</reference>
<evidence type="ECO:0000256" key="7">
    <source>
        <dbReference type="ARBA" id="ARBA00023128"/>
    </source>
</evidence>
<dbReference type="InterPro" id="IPR023395">
    <property type="entry name" value="MCP_dom_sf"/>
</dbReference>
<organism>
    <name type="scientific">Culex quinquefasciatus</name>
    <name type="common">Southern house mosquito</name>
    <name type="synonym">Culex pungens</name>
    <dbReference type="NCBI Taxonomy" id="7176"/>
    <lineage>
        <taxon>Eukaryota</taxon>
        <taxon>Metazoa</taxon>
        <taxon>Ecdysozoa</taxon>
        <taxon>Arthropoda</taxon>
        <taxon>Hexapoda</taxon>
        <taxon>Insecta</taxon>
        <taxon>Pterygota</taxon>
        <taxon>Neoptera</taxon>
        <taxon>Endopterygota</taxon>
        <taxon>Diptera</taxon>
        <taxon>Nematocera</taxon>
        <taxon>Culicoidea</taxon>
        <taxon>Culicidae</taxon>
        <taxon>Culicinae</taxon>
        <taxon>Culicini</taxon>
        <taxon>Culex</taxon>
        <taxon>Culex</taxon>
    </lineage>
</organism>
<evidence type="ECO:0000256" key="4">
    <source>
        <dbReference type="ARBA" id="ARBA00022692"/>
    </source>
</evidence>
<reference evidence="16" key="2">
    <citation type="submission" date="2020-05" db="UniProtKB">
        <authorList>
            <consortium name="EnsemblMetazoa"/>
        </authorList>
    </citation>
    <scope>IDENTIFICATION</scope>
    <source>
        <strain evidence="16">JHB</strain>
    </source>
</reference>
<dbReference type="AlphaFoldDB" id="B0WC78"/>
<keyword evidence="4 13" id="KW-0812">Transmembrane</keyword>
<dbReference type="VEuPathDB" id="VectorBase:CPIJ004548"/>
<dbReference type="OMA" id="LMKCGAG"/>
<comment type="subcellular location">
    <subcellularLocation>
        <location evidence="1">Mitochondrion membrane</location>
        <topology evidence="1">Multi-pass membrane protein</topology>
    </subcellularLocation>
</comment>
<evidence type="ECO:0000256" key="12">
    <source>
        <dbReference type="ARBA" id="ARBA00050799"/>
    </source>
</evidence>
<keyword evidence="8 13" id="KW-0472">Membrane</keyword>
<evidence type="ECO:0000256" key="1">
    <source>
        <dbReference type="ARBA" id="ARBA00004225"/>
    </source>
</evidence>
<dbReference type="Pfam" id="PF00153">
    <property type="entry name" value="Mito_carr"/>
    <property type="match status" value="3"/>
</dbReference>
<protein>
    <recommendedName>
        <fullName evidence="10">Mitochondrial thiamine pyrophosphate carrier</fullName>
    </recommendedName>
    <alternativeName>
        <fullName evidence="11">Solute carrier family 25 member 19</fullName>
    </alternativeName>
</protein>
<evidence type="ECO:0000256" key="2">
    <source>
        <dbReference type="ARBA" id="ARBA00006375"/>
    </source>
</evidence>
<gene>
    <name evidence="16" type="primary">6036243</name>
    <name evidence="15" type="ORF">CpipJ_CPIJ004548</name>
</gene>
<evidence type="ECO:0000256" key="9">
    <source>
        <dbReference type="ARBA" id="ARBA00037549"/>
    </source>
</evidence>
<name>B0WC78_CULQU</name>
<dbReference type="SUPFAM" id="SSF103506">
    <property type="entry name" value="Mitochondrial carrier"/>
    <property type="match status" value="1"/>
</dbReference>
<dbReference type="EnsemblMetazoa" id="CPIJ004548-RA">
    <property type="protein sequence ID" value="CPIJ004548-PA"/>
    <property type="gene ID" value="CPIJ004548"/>
</dbReference>
<dbReference type="GO" id="GO:0090422">
    <property type="term" value="F:thiamine pyrophosphate transmembrane transporter activity"/>
    <property type="evidence" value="ECO:0007669"/>
    <property type="project" value="UniProtKB-ARBA"/>
</dbReference>
<evidence type="ECO:0000256" key="10">
    <source>
        <dbReference type="ARBA" id="ARBA00040836"/>
    </source>
</evidence>
<dbReference type="FunFam" id="1.50.40.10:FF:000011">
    <property type="entry name" value="Mitochondrial thiamine pyrophosphate carrier 1"/>
    <property type="match status" value="1"/>
</dbReference>
<keyword evidence="3 14" id="KW-0813">Transport</keyword>
<evidence type="ECO:0000256" key="11">
    <source>
        <dbReference type="ARBA" id="ARBA00041879"/>
    </source>
</evidence>
<evidence type="ECO:0000256" key="5">
    <source>
        <dbReference type="ARBA" id="ARBA00022737"/>
    </source>
</evidence>
<dbReference type="KEGG" id="cqu:CpipJ_CPIJ004548"/>
<dbReference type="InParanoid" id="B0WC78"/>
<dbReference type="FunCoup" id="B0WC78">
    <property type="interactions" value="435"/>
</dbReference>
<proteinExistence type="inferred from homology"/>
<feature type="repeat" description="Solcar" evidence="13">
    <location>
        <begin position="118"/>
        <end position="204"/>
    </location>
</feature>
<dbReference type="PROSITE" id="PS50920">
    <property type="entry name" value="SOLCAR"/>
    <property type="match status" value="3"/>
</dbReference>
<keyword evidence="7" id="KW-0496">Mitochondrion</keyword>
<dbReference type="PROSITE" id="PS51257">
    <property type="entry name" value="PROKAR_LIPOPROTEIN"/>
    <property type="match status" value="1"/>
</dbReference>
<dbReference type="PRINTS" id="PR00926">
    <property type="entry name" value="MITOCARRIER"/>
</dbReference>
<dbReference type="EMBL" id="DS231886">
    <property type="protein sequence ID" value="EDS43323.1"/>
    <property type="molecule type" value="Genomic_DNA"/>
</dbReference>
<evidence type="ECO:0000256" key="8">
    <source>
        <dbReference type="ARBA" id="ARBA00023136"/>
    </source>
</evidence>
<accession>B0WC78</accession>
<dbReference type="InterPro" id="IPR002067">
    <property type="entry name" value="MCP"/>
</dbReference>
<comment type="catalytic activity">
    <reaction evidence="12">
        <text>thiamine phosphate(out) + thiamine diphosphate(in) = thiamine phosphate(in) + thiamine diphosphate(out)</text>
        <dbReference type="Rhea" id="RHEA:73383"/>
        <dbReference type="ChEBI" id="CHEBI:37575"/>
        <dbReference type="ChEBI" id="CHEBI:58937"/>
    </reaction>
</comment>
<evidence type="ECO:0000256" key="13">
    <source>
        <dbReference type="PROSITE-ProRule" id="PRU00282"/>
    </source>
</evidence>
<dbReference type="PANTHER" id="PTHR24089">
    <property type="entry name" value="SOLUTE CARRIER FAMILY 25"/>
    <property type="match status" value="1"/>
</dbReference>